<protein>
    <recommendedName>
        <fullName evidence="7">Major facilitator superfamily (MFS) profile domain-containing protein</fullName>
    </recommendedName>
</protein>
<dbReference type="InterPro" id="IPR020846">
    <property type="entry name" value="MFS_dom"/>
</dbReference>
<feature type="transmembrane region" description="Helical" evidence="6">
    <location>
        <begin position="220"/>
        <end position="239"/>
    </location>
</feature>
<keyword evidence="4 6" id="KW-1133">Transmembrane helix</keyword>
<dbReference type="GO" id="GO:0016020">
    <property type="term" value="C:membrane"/>
    <property type="evidence" value="ECO:0007669"/>
    <property type="project" value="UniProtKB-SubCell"/>
</dbReference>
<dbReference type="EMBL" id="JBGMDY010000006">
    <property type="protein sequence ID" value="KAL2331527.1"/>
    <property type="molecule type" value="Genomic_DNA"/>
</dbReference>
<keyword evidence="2" id="KW-0813">Transport</keyword>
<evidence type="ECO:0000256" key="2">
    <source>
        <dbReference type="ARBA" id="ARBA00022448"/>
    </source>
</evidence>
<dbReference type="Gene3D" id="1.20.1250.20">
    <property type="entry name" value="MFS general substrate transporter like domains"/>
    <property type="match status" value="1"/>
</dbReference>
<keyword evidence="9" id="KW-1185">Reference proteome</keyword>
<evidence type="ECO:0000256" key="3">
    <source>
        <dbReference type="ARBA" id="ARBA00022692"/>
    </source>
</evidence>
<evidence type="ECO:0000259" key="7">
    <source>
        <dbReference type="PROSITE" id="PS50850"/>
    </source>
</evidence>
<dbReference type="InterPro" id="IPR036259">
    <property type="entry name" value="MFS_trans_sf"/>
</dbReference>
<feature type="transmembrane region" description="Helical" evidence="6">
    <location>
        <begin position="312"/>
        <end position="329"/>
    </location>
</feature>
<dbReference type="InterPro" id="IPR005829">
    <property type="entry name" value="Sugar_transporter_CS"/>
</dbReference>
<keyword evidence="3 6" id="KW-0812">Transmembrane</keyword>
<feature type="transmembrane region" description="Helical" evidence="6">
    <location>
        <begin position="192"/>
        <end position="214"/>
    </location>
</feature>
<accession>A0ABD1M6U7</accession>
<dbReference type="SUPFAM" id="SSF103473">
    <property type="entry name" value="MFS general substrate transporter"/>
    <property type="match status" value="1"/>
</dbReference>
<evidence type="ECO:0000256" key="4">
    <source>
        <dbReference type="ARBA" id="ARBA00022989"/>
    </source>
</evidence>
<evidence type="ECO:0000256" key="6">
    <source>
        <dbReference type="SAM" id="Phobius"/>
    </source>
</evidence>
<dbReference type="PANTHER" id="PTHR24064">
    <property type="entry name" value="SOLUTE CARRIER FAMILY 22 MEMBER"/>
    <property type="match status" value="1"/>
</dbReference>
<dbReference type="PROSITE" id="PS00216">
    <property type="entry name" value="SUGAR_TRANSPORT_1"/>
    <property type="match status" value="1"/>
</dbReference>
<evidence type="ECO:0000313" key="9">
    <source>
        <dbReference type="Proteomes" id="UP001603857"/>
    </source>
</evidence>
<comment type="caution">
    <text evidence="8">The sequence shown here is derived from an EMBL/GenBank/DDBJ whole genome shotgun (WGS) entry which is preliminary data.</text>
</comment>
<dbReference type="PROSITE" id="PS50850">
    <property type="entry name" value="MFS"/>
    <property type="match status" value="1"/>
</dbReference>
<evidence type="ECO:0000256" key="1">
    <source>
        <dbReference type="ARBA" id="ARBA00004141"/>
    </source>
</evidence>
<feature type="transmembrane region" description="Helical" evidence="6">
    <location>
        <begin position="157"/>
        <end position="180"/>
    </location>
</feature>
<feature type="transmembrane region" description="Helical" evidence="6">
    <location>
        <begin position="431"/>
        <end position="451"/>
    </location>
</feature>
<feature type="transmembrane region" description="Helical" evidence="6">
    <location>
        <begin position="399"/>
        <end position="419"/>
    </location>
</feature>
<name>A0ABD1M6U7_9FABA</name>
<dbReference type="AlphaFoldDB" id="A0ABD1M6U7"/>
<reference evidence="8 9" key="1">
    <citation type="submission" date="2024-08" db="EMBL/GenBank/DDBJ databases">
        <title>Insights into the chromosomal genome structure of Flemingia macrophylla.</title>
        <authorList>
            <person name="Ding Y."/>
            <person name="Zhao Y."/>
            <person name="Bi W."/>
            <person name="Wu M."/>
            <person name="Zhao G."/>
            <person name="Gong Y."/>
            <person name="Li W."/>
            <person name="Zhang P."/>
        </authorList>
    </citation>
    <scope>NUCLEOTIDE SEQUENCE [LARGE SCALE GENOMIC DNA]</scope>
    <source>
        <strain evidence="8">DYQJB</strain>
        <tissue evidence="8">Leaf</tissue>
    </source>
</reference>
<keyword evidence="5 6" id="KW-0472">Membrane</keyword>
<dbReference type="InterPro" id="IPR005828">
    <property type="entry name" value="MFS_sugar_transport-like"/>
</dbReference>
<evidence type="ECO:0000256" key="5">
    <source>
        <dbReference type="ARBA" id="ARBA00023136"/>
    </source>
</evidence>
<sequence>MASADEMCTESSDPERKKICMEEMLRDHCGEFGRWQLKHFVLTSLAWVLVAFHTMVMIFADHQPHSTSHNICQLKPTSWEWLGGRAATTVSQWALICAQKYKVGLARALFFLGSIIGGGVFGHLADSFLGRKRTLGVACTLNAIFGCLTALSPNYWIYVLLRIFTGFTNTGVALSAYVLASEPIGLNKRGTVGMCTFYFFSGGIALLSGIAYIFQTWRYLYVASSIPSFLYIILVLPFLSESPRWYLVRGRVTEAMKLMSTIASSNGRVLPDGVILALDQDQSSNTEGLENKGAHSASIVDVIRNPTTRVRLFTAMALNFLCDLVYYGLSLNVMNLKSNLYVNVLINAVGEMPAFFVTAVLMERFGRKPLTVGTMWFSAVFCLMGSMVGNVGVWKVVRMVSGVLGIFGMAGTYNLLFIYTAELFPTVVRNAALGCTTQASQMGAILAPFVVVLGGRLPFEVFAACGIVGGIFAFYLPETLNQPLYDTFDGMEAELA</sequence>
<feature type="transmembrane region" description="Helical" evidence="6">
    <location>
        <begin position="40"/>
        <end position="60"/>
    </location>
</feature>
<comment type="subcellular location">
    <subcellularLocation>
        <location evidence="1">Membrane</location>
        <topology evidence="1">Multi-pass membrane protein</topology>
    </subcellularLocation>
</comment>
<gene>
    <name evidence="8" type="ORF">Fmac_019108</name>
</gene>
<evidence type="ECO:0000313" key="8">
    <source>
        <dbReference type="EMBL" id="KAL2331527.1"/>
    </source>
</evidence>
<feature type="transmembrane region" description="Helical" evidence="6">
    <location>
        <begin position="104"/>
        <end position="122"/>
    </location>
</feature>
<dbReference type="Pfam" id="PF00083">
    <property type="entry name" value="Sugar_tr"/>
    <property type="match status" value="1"/>
</dbReference>
<organism evidence="8 9">
    <name type="scientific">Flemingia macrophylla</name>
    <dbReference type="NCBI Taxonomy" id="520843"/>
    <lineage>
        <taxon>Eukaryota</taxon>
        <taxon>Viridiplantae</taxon>
        <taxon>Streptophyta</taxon>
        <taxon>Embryophyta</taxon>
        <taxon>Tracheophyta</taxon>
        <taxon>Spermatophyta</taxon>
        <taxon>Magnoliopsida</taxon>
        <taxon>eudicotyledons</taxon>
        <taxon>Gunneridae</taxon>
        <taxon>Pentapetalae</taxon>
        <taxon>rosids</taxon>
        <taxon>fabids</taxon>
        <taxon>Fabales</taxon>
        <taxon>Fabaceae</taxon>
        <taxon>Papilionoideae</taxon>
        <taxon>50 kb inversion clade</taxon>
        <taxon>NPAAA clade</taxon>
        <taxon>indigoferoid/millettioid clade</taxon>
        <taxon>Phaseoleae</taxon>
        <taxon>Flemingia</taxon>
    </lineage>
</organism>
<proteinExistence type="predicted"/>
<feature type="transmembrane region" description="Helical" evidence="6">
    <location>
        <begin position="457"/>
        <end position="476"/>
    </location>
</feature>
<feature type="domain" description="Major facilitator superfamily (MFS) profile" evidence="7">
    <location>
        <begin position="39"/>
        <end position="481"/>
    </location>
</feature>
<feature type="transmembrane region" description="Helical" evidence="6">
    <location>
        <begin position="374"/>
        <end position="393"/>
    </location>
</feature>
<feature type="transmembrane region" description="Helical" evidence="6">
    <location>
        <begin position="341"/>
        <end position="362"/>
    </location>
</feature>
<dbReference type="Proteomes" id="UP001603857">
    <property type="component" value="Unassembled WGS sequence"/>
</dbReference>